<name>A0A1Y5TYZ6_9RHOB</name>
<dbReference type="Proteomes" id="UP000193900">
    <property type="component" value="Unassembled WGS sequence"/>
</dbReference>
<evidence type="ECO:0000313" key="3">
    <source>
        <dbReference type="Proteomes" id="UP000193900"/>
    </source>
</evidence>
<dbReference type="RefSeq" id="WP_143535643.1">
    <property type="nucleotide sequence ID" value="NZ_FWFZ01000031.1"/>
</dbReference>
<gene>
    <name evidence="2" type="ORF">ROA7023_03803</name>
</gene>
<accession>A0A1Y5TYZ6</accession>
<evidence type="ECO:0000313" key="2">
    <source>
        <dbReference type="EMBL" id="SLN74528.1"/>
    </source>
</evidence>
<organism evidence="2 3">
    <name type="scientific">Roseisalinus antarcticus</name>
    <dbReference type="NCBI Taxonomy" id="254357"/>
    <lineage>
        <taxon>Bacteria</taxon>
        <taxon>Pseudomonadati</taxon>
        <taxon>Pseudomonadota</taxon>
        <taxon>Alphaproteobacteria</taxon>
        <taxon>Rhodobacterales</taxon>
        <taxon>Roseobacteraceae</taxon>
        <taxon>Roseisalinus</taxon>
    </lineage>
</organism>
<feature type="region of interest" description="Disordered" evidence="1">
    <location>
        <begin position="16"/>
        <end position="52"/>
    </location>
</feature>
<protein>
    <submittedName>
        <fullName evidence="2">Uncharacterized protein</fullName>
    </submittedName>
</protein>
<dbReference type="OrthoDB" id="9826273at2"/>
<keyword evidence="3" id="KW-1185">Reference proteome</keyword>
<dbReference type="EMBL" id="FWFZ01000031">
    <property type="protein sequence ID" value="SLN74528.1"/>
    <property type="molecule type" value="Genomic_DNA"/>
</dbReference>
<evidence type="ECO:0000256" key="1">
    <source>
        <dbReference type="SAM" id="MobiDB-lite"/>
    </source>
</evidence>
<reference evidence="2 3" key="1">
    <citation type="submission" date="2017-03" db="EMBL/GenBank/DDBJ databases">
        <authorList>
            <person name="Afonso C.L."/>
            <person name="Miller P.J."/>
            <person name="Scott M.A."/>
            <person name="Spackman E."/>
            <person name="Goraichik I."/>
            <person name="Dimitrov K.M."/>
            <person name="Suarez D.L."/>
            <person name="Swayne D.E."/>
        </authorList>
    </citation>
    <scope>NUCLEOTIDE SEQUENCE [LARGE SCALE GENOMIC DNA]</scope>
    <source>
        <strain evidence="2 3">CECT 7023</strain>
    </source>
</reference>
<feature type="compositionally biased region" description="Polar residues" evidence="1">
    <location>
        <begin position="35"/>
        <end position="52"/>
    </location>
</feature>
<sequence>MSLILPAHYNAARHQLDNSGGGTGPWADPFDDPTGTINATRWENGSTSGSGKTNCNLWSNKLGFSGSSDAVEWRKSSGSGRADVELLNYENYGTDSVIFRFRAKAETYTTEKTWVFIDTLFMDPAFTLSVDITDDGTAAASRIGAYSGPWSDVWCDEHPSYPGWMFFKARLDLTAASDPNGGLVFNLTDSDGGDGLYPLDDFWLIRLQDFTLEIA</sequence>
<dbReference type="AlphaFoldDB" id="A0A1Y5TYZ6"/>
<proteinExistence type="predicted"/>